<evidence type="ECO:0000313" key="3">
    <source>
        <dbReference type="EMBL" id="CAE7223275.1"/>
    </source>
</evidence>
<feature type="coiled-coil region" evidence="1">
    <location>
        <begin position="105"/>
        <end position="132"/>
    </location>
</feature>
<protein>
    <submittedName>
        <fullName evidence="3">ISA3 protein</fullName>
    </submittedName>
</protein>
<name>A0A812KGD4_SYMPI</name>
<comment type="caution">
    <text evidence="3">The sequence shown here is derived from an EMBL/GenBank/DDBJ whole genome shotgun (WGS) entry which is preliminary data.</text>
</comment>
<keyword evidence="1" id="KW-0175">Coiled coil</keyword>
<evidence type="ECO:0000256" key="1">
    <source>
        <dbReference type="SAM" id="Coils"/>
    </source>
</evidence>
<dbReference type="AlphaFoldDB" id="A0A812KGD4"/>
<evidence type="ECO:0000313" key="4">
    <source>
        <dbReference type="Proteomes" id="UP000649617"/>
    </source>
</evidence>
<reference evidence="3" key="1">
    <citation type="submission" date="2021-02" db="EMBL/GenBank/DDBJ databases">
        <authorList>
            <person name="Dougan E. K."/>
            <person name="Rhodes N."/>
            <person name="Thang M."/>
            <person name="Chan C."/>
        </authorList>
    </citation>
    <scope>NUCLEOTIDE SEQUENCE</scope>
</reference>
<feature type="compositionally biased region" description="Basic and acidic residues" evidence="2">
    <location>
        <begin position="65"/>
        <end position="76"/>
    </location>
</feature>
<sequence length="481" mass="52054">MSGDLARLADTMPNLDELCLHLAWRRNLLKISAQVSEDEDGPPEEVTTGLGSQQAQNQDANEEAVEAHARAPKEDAGATARKAQRKKKRGDVTERAKYVWQEPANQELLQALKMEQQEKRKSNARATQAEKDGITLLRTEAAQAAQELDAVDFLNKVSLMSVKPDRQKMLSSSAAGTCRSCLAIESAEPVRGVSQIVTIGTCSPGAVPATVSIHLVLAAKNPEREEGEGAVSGGPDVQAEIVQTIEAQVLPPRQVARLIENARIDTESKVKMELKQIRQTMMAMDERLDQLLAHLDGLQTPESSEPALTAEAVAQLLSKTEQQWGQEIRTLKQELHQTILAHNHNADLIKHHKDSIDALRERCGKMQGNSTKTAEIQLQLRQLDARLKQQQKQRKLDPLFERLSALELKVATGAQSGAWGAFPRPPVALPPGISAPPGIGIEAVAPGLQTTTKDRDLTPAIPATVAAGDADGCATSQVGGQ</sequence>
<dbReference type="EMBL" id="CAJNIZ010003525">
    <property type="protein sequence ID" value="CAE7223275.1"/>
    <property type="molecule type" value="Genomic_DNA"/>
</dbReference>
<feature type="region of interest" description="Disordered" evidence="2">
    <location>
        <begin position="35"/>
        <end position="93"/>
    </location>
</feature>
<gene>
    <name evidence="3" type="primary">ISA3</name>
    <name evidence="3" type="ORF">SPIL2461_LOCUS3038</name>
</gene>
<organism evidence="3 4">
    <name type="scientific">Symbiodinium pilosum</name>
    <name type="common">Dinoflagellate</name>
    <dbReference type="NCBI Taxonomy" id="2952"/>
    <lineage>
        <taxon>Eukaryota</taxon>
        <taxon>Sar</taxon>
        <taxon>Alveolata</taxon>
        <taxon>Dinophyceae</taxon>
        <taxon>Suessiales</taxon>
        <taxon>Symbiodiniaceae</taxon>
        <taxon>Symbiodinium</taxon>
    </lineage>
</organism>
<proteinExistence type="predicted"/>
<accession>A0A812KGD4</accession>
<dbReference type="OrthoDB" id="481233at2759"/>
<keyword evidence="4" id="KW-1185">Reference proteome</keyword>
<dbReference type="Proteomes" id="UP000649617">
    <property type="component" value="Unassembled WGS sequence"/>
</dbReference>
<evidence type="ECO:0000256" key="2">
    <source>
        <dbReference type="SAM" id="MobiDB-lite"/>
    </source>
</evidence>